<dbReference type="InterPro" id="IPR000408">
    <property type="entry name" value="Reg_chr_condens"/>
</dbReference>
<dbReference type="KEGG" id="dqu:106742838"/>
<dbReference type="AlphaFoldDB" id="A0A6P3X166"/>
<dbReference type="PANTHER" id="PTHR22872">
    <property type="entry name" value="BTK-BINDING PROTEIN-RELATED"/>
    <property type="match status" value="1"/>
</dbReference>
<dbReference type="RefSeq" id="XP_014471624.1">
    <property type="nucleotide sequence ID" value="XM_014616138.1"/>
</dbReference>
<dbReference type="PROSITE" id="PS50097">
    <property type="entry name" value="BTB"/>
    <property type="match status" value="1"/>
</dbReference>
<dbReference type="SMART" id="SM00225">
    <property type="entry name" value="BTB"/>
    <property type="match status" value="1"/>
</dbReference>
<name>A0A6P3X166_DINQU</name>
<feature type="repeat" description="RCC1" evidence="2">
    <location>
        <begin position="149"/>
        <end position="201"/>
    </location>
</feature>
<feature type="domain" description="BTB" evidence="3">
    <location>
        <begin position="373"/>
        <end position="440"/>
    </location>
</feature>
<dbReference type="PANTHER" id="PTHR22872:SF10">
    <property type="entry name" value="ULTRAVIOLET-B RECEPTOR UVR8"/>
    <property type="match status" value="1"/>
</dbReference>
<dbReference type="Proteomes" id="UP000515204">
    <property type="component" value="Unplaced"/>
</dbReference>
<dbReference type="OrthoDB" id="5981550at2759"/>
<dbReference type="Gene3D" id="2.130.10.30">
    <property type="entry name" value="Regulator of chromosome condensation 1/beta-lactamase-inhibitor protein II"/>
    <property type="match status" value="1"/>
</dbReference>
<dbReference type="Pfam" id="PF25390">
    <property type="entry name" value="WD40_RLD"/>
    <property type="match status" value="1"/>
</dbReference>
<evidence type="ECO:0000256" key="1">
    <source>
        <dbReference type="ARBA" id="ARBA00022737"/>
    </source>
</evidence>
<dbReference type="InterPro" id="IPR009091">
    <property type="entry name" value="RCC1/BLIP-II"/>
</dbReference>
<feature type="repeat" description="RCC1" evidence="2">
    <location>
        <begin position="96"/>
        <end position="148"/>
    </location>
</feature>
<dbReference type="PROSITE" id="PS50012">
    <property type="entry name" value="RCC1_3"/>
    <property type="match status" value="4"/>
</dbReference>
<dbReference type="PRINTS" id="PR00633">
    <property type="entry name" value="RCCNDNSATION"/>
</dbReference>
<keyword evidence="1" id="KW-0677">Repeat</keyword>
<dbReference type="InterPro" id="IPR011333">
    <property type="entry name" value="SKP1/BTB/POZ_sf"/>
</dbReference>
<feature type="repeat" description="RCC1" evidence="2">
    <location>
        <begin position="254"/>
        <end position="305"/>
    </location>
</feature>
<gene>
    <name evidence="5" type="primary">LOC106742838</name>
</gene>
<evidence type="ECO:0000259" key="3">
    <source>
        <dbReference type="PROSITE" id="PS50097"/>
    </source>
</evidence>
<keyword evidence="4" id="KW-1185">Reference proteome</keyword>
<dbReference type="PROSITE" id="PS00626">
    <property type="entry name" value="RCC1_2"/>
    <property type="match status" value="1"/>
</dbReference>
<protein>
    <submittedName>
        <fullName evidence="5">RCC1 and BTB domain-containing protein 1-like isoform X1</fullName>
    </submittedName>
</protein>
<dbReference type="SUPFAM" id="SSF54695">
    <property type="entry name" value="POZ domain"/>
    <property type="match status" value="1"/>
</dbReference>
<accession>A0A6P3X166</accession>
<dbReference type="CDD" id="cd18498">
    <property type="entry name" value="BACK_RCBTB1_2"/>
    <property type="match status" value="1"/>
</dbReference>
<dbReference type="InterPro" id="IPR058923">
    <property type="entry name" value="RCC1-like_dom"/>
</dbReference>
<proteinExistence type="predicted"/>
<dbReference type="InterPro" id="IPR000210">
    <property type="entry name" value="BTB/POZ_dom"/>
</dbReference>
<dbReference type="Gene3D" id="3.30.710.10">
    <property type="entry name" value="Potassium Channel Kv1.1, Chain A"/>
    <property type="match status" value="1"/>
</dbReference>
<evidence type="ECO:0000256" key="2">
    <source>
        <dbReference type="PROSITE-ProRule" id="PRU00235"/>
    </source>
</evidence>
<dbReference type="InterPro" id="IPR051625">
    <property type="entry name" value="Signaling_Regulatory_Domain"/>
</dbReference>
<dbReference type="GeneID" id="106742838"/>
<feature type="repeat" description="RCC1" evidence="2">
    <location>
        <begin position="202"/>
        <end position="253"/>
    </location>
</feature>
<dbReference type="Pfam" id="PF00651">
    <property type="entry name" value="BTB"/>
    <property type="match status" value="1"/>
</dbReference>
<dbReference type="CDD" id="cd18298">
    <property type="entry name" value="BTB_POZ_RCBTB1_2"/>
    <property type="match status" value="1"/>
</dbReference>
<dbReference type="SUPFAM" id="SSF50985">
    <property type="entry name" value="RCC1/BLIP-II"/>
    <property type="match status" value="1"/>
</dbReference>
<evidence type="ECO:0000313" key="5">
    <source>
        <dbReference type="RefSeq" id="XP_014471624.1"/>
    </source>
</evidence>
<reference evidence="5" key="1">
    <citation type="submission" date="2025-08" db="UniProtKB">
        <authorList>
            <consortium name="RefSeq"/>
        </authorList>
    </citation>
    <scope>IDENTIFICATION</scope>
</reference>
<evidence type="ECO:0000313" key="4">
    <source>
        <dbReference type="Proteomes" id="UP000515204"/>
    </source>
</evidence>
<sequence>MSSSDLKSWPIFRLLEPEFVAQIHMAVVYGTMGNEALIMTKDKMVYALGSNTSGCLGTGDMHSTLYPKKIEALCEKGIKTFAYGSGPHVLALADSGEVYSWGHNGFCELGNGSTNQGLTPTPVNINLNGKHIVDIACGNHHSLALTEDGEVYAWGQNNCGQVGSGISTNQGSPRLVNSNLAGKKVICITCGQASSMAVTENGEVYGWGYNGVGQLGIGNYVNQVNPVKVPGLMGVRIVKVVCGHTHTLALTDEGMLYVWGGNSYGQLGTNNKTNACSPVMLNVPEMGRVSDIAALHYNHISAAVGDGGRVFMWGQCRGQSITSPTVTPLAHLHEVLACYSSSNVMHKPLILCADEELNILDCMRQAFDDPLTSDLMVHVEGKTIHVHKAILKIRSQYFRTMLQDPWLENSQSVIEHDTFSYIVYKAYLNYLYTGDVDLPPENALELLNLANLYIEKSLMRRCIQMIKHGITVLNVASLYSTAIEYNAKGSTPMTHAGSSVPIRVNGPAQRALHVRNASTADLQELEEFCFKFALNHMTAVTQTENFARLDEKTVKTFICKAAQSGIFKT</sequence>
<organism evidence="4 5">
    <name type="scientific">Dinoponera quadriceps</name>
    <name type="common">South American ant</name>
    <dbReference type="NCBI Taxonomy" id="609295"/>
    <lineage>
        <taxon>Eukaryota</taxon>
        <taxon>Metazoa</taxon>
        <taxon>Ecdysozoa</taxon>
        <taxon>Arthropoda</taxon>
        <taxon>Hexapoda</taxon>
        <taxon>Insecta</taxon>
        <taxon>Pterygota</taxon>
        <taxon>Neoptera</taxon>
        <taxon>Endopterygota</taxon>
        <taxon>Hymenoptera</taxon>
        <taxon>Apocrita</taxon>
        <taxon>Aculeata</taxon>
        <taxon>Formicoidea</taxon>
        <taxon>Formicidae</taxon>
        <taxon>Ponerinae</taxon>
        <taxon>Ponerini</taxon>
        <taxon>Dinoponera</taxon>
    </lineage>
</organism>